<dbReference type="OrthoDB" id="9866345at2"/>
<dbReference type="GeneID" id="64406436"/>
<reference evidence="1" key="2">
    <citation type="submission" date="2021-03" db="EMBL/GenBank/DDBJ databases">
        <title>Human Oral Microbial Genomes.</title>
        <authorList>
            <person name="Johnston C.D."/>
            <person name="Chen T."/>
            <person name="Dewhirst F.E."/>
        </authorList>
    </citation>
    <scope>NUCLEOTIDE SEQUENCE</scope>
    <source>
        <strain evidence="1">F0714</strain>
    </source>
</reference>
<dbReference type="EMBL" id="CP072385">
    <property type="protein sequence ID" value="QUC10281.1"/>
    <property type="molecule type" value="Genomic_DNA"/>
</dbReference>
<dbReference type="Proteomes" id="UP000273044">
    <property type="component" value="Chromosome"/>
</dbReference>
<evidence type="ECO:0000313" key="1">
    <source>
        <dbReference type="EMBL" id="QUC10281.1"/>
    </source>
</evidence>
<reference evidence="2 3" key="1">
    <citation type="submission" date="2018-12" db="EMBL/GenBank/DDBJ databases">
        <authorList>
            <consortium name="Pathogen Informatics"/>
        </authorList>
    </citation>
    <scope>NUCLEOTIDE SEQUENCE [LARGE SCALE GENOMIC DNA]</scope>
    <source>
        <strain evidence="2 3">NCTC12967</strain>
    </source>
</reference>
<dbReference type="EMBL" id="LR134406">
    <property type="protein sequence ID" value="VEH69679.1"/>
    <property type="molecule type" value="Genomic_DNA"/>
</dbReference>
<dbReference type="RefSeq" id="WP_014846075.1">
    <property type="nucleotide sequence ID" value="NZ_CAJZDL010000004.1"/>
</dbReference>
<protein>
    <submittedName>
        <fullName evidence="2">Uncharacterized protein</fullName>
    </submittedName>
</protein>
<accession>A0A3N4D2X5</accession>
<dbReference type="AlphaFoldDB" id="A0A3N4D2X5"/>
<sequence>MNKRDEAILNLADPDDEIFQLRASARTKWWLEALDFLNLGIHDMILNRKAASSRWYLVGSGKRWKLCALNRKDEPTWTDATRALSDTTDLKKFQLDGIVYRLQRRIR</sequence>
<evidence type="ECO:0000313" key="2">
    <source>
        <dbReference type="EMBL" id="VEH69679.1"/>
    </source>
</evidence>
<proteinExistence type="predicted"/>
<dbReference type="Proteomes" id="UP000677180">
    <property type="component" value="Chromosome"/>
</dbReference>
<name>A0A3N4D2X5_9ACTN</name>
<keyword evidence="3" id="KW-1185">Reference proteome</keyword>
<organism evidence="2 3">
    <name type="scientific">Arachnia propionica</name>
    <dbReference type="NCBI Taxonomy" id="1750"/>
    <lineage>
        <taxon>Bacteria</taxon>
        <taxon>Bacillati</taxon>
        <taxon>Actinomycetota</taxon>
        <taxon>Actinomycetes</taxon>
        <taxon>Propionibacteriales</taxon>
        <taxon>Propionibacteriaceae</taxon>
        <taxon>Arachnia</taxon>
    </lineage>
</organism>
<evidence type="ECO:0000313" key="3">
    <source>
        <dbReference type="Proteomes" id="UP000273044"/>
    </source>
</evidence>
<gene>
    <name evidence="1" type="ORF">J5A53_10790</name>
    <name evidence="2" type="ORF">NCTC12967_00955</name>
</gene>